<keyword evidence="1" id="KW-0472">Membrane</keyword>
<evidence type="ECO:0000313" key="3">
    <source>
        <dbReference type="Proteomes" id="UP000712673"/>
    </source>
</evidence>
<dbReference type="Proteomes" id="UP000712673">
    <property type="component" value="Unassembled WGS sequence"/>
</dbReference>
<keyword evidence="1" id="KW-0812">Transmembrane</keyword>
<protein>
    <submittedName>
        <fullName evidence="2">Uncharacterized protein</fullName>
    </submittedName>
</protein>
<sequence>MALLVHGLAIASALCSAAATILIRQGLGRSNAYTGFWLNLVVGVVGLWVATFLLVPVADFQARALPFFIASG</sequence>
<proteinExistence type="predicted"/>
<organism evidence="2 3">
    <name type="scientific">Tectimicrobiota bacterium</name>
    <dbReference type="NCBI Taxonomy" id="2528274"/>
    <lineage>
        <taxon>Bacteria</taxon>
        <taxon>Pseudomonadati</taxon>
        <taxon>Nitrospinota/Tectimicrobiota group</taxon>
        <taxon>Candidatus Tectimicrobiota</taxon>
    </lineage>
</organism>
<name>A0A937W701_UNCTE</name>
<gene>
    <name evidence="2" type="ORF">FJZ47_20935</name>
</gene>
<keyword evidence="1" id="KW-1133">Transmembrane helix</keyword>
<feature type="transmembrane region" description="Helical" evidence="1">
    <location>
        <begin position="35"/>
        <end position="55"/>
    </location>
</feature>
<comment type="caution">
    <text evidence="2">The sequence shown here is derived from an EMBL/GenBank/DDBJ whole genome shotgun (WGS) entry which is preliminary data.</text>
</comment>
<accession>A0A937W701</accession>
<feature type="non-terminal residue" evidence="2">
    <location>
        <position position="72"/>
    </location>
</feature>
<dbReference type="AlphaFoldDB" id="A0A937W701"/>
<evidence type="ECO:0000256" key="1">
    <source>
        <dbReference type="SAM" id="Phobius"/>
    </source>
</evidence>
<evidence type="ECO:0000313" key="2">
    <source>
        <dbReference type="EMBL" id="MBM3226237.1"/>
    </source>
</evidence>
<dbReference type="EMBL" id="VGLS01000837">
    <property type="protein sequence ID" value="MBM3226237.1"/>
    <property type="molecule type" value="Genomic_DNA"/>
</dbReference>
<reference evidence="2" key="1">
    <citation type="submission" date="2019-03" db="EMBL/GenBank/DDBJ databases">
        <title>Lake Tanganyika Metagenome-Assembled Genomes (MAGs).</title>
        <authorList>
            <person name="Tran P."/>
        </authorList>
    </citation>
    <scope>NUCLEOTIDE SEQUENCE</scope>
    <source>
        <strain evidence="2">K_DeepCast_65m_m2_066</strain>
    </source>
</reference>